<evidence type="ECO:0000256" key="5">
    <source>
        <dbReference type="ARBA" id="ARBA00022801"/>
    </source>
</evidence>
<evidence type="ECO:0000256" key="4">
    <source>
        <dbReference type="ARBA" id="ARBA00013208"/>
    </source>
</evidence>
<feature type="transmembrane region" description="Helical" evidence="7">
    <location>
        <begin position="42"/>
        <end position="63"/>
    </location>
</feature>
<reference evidence="10 11" key="1">
    <citation type="submission" date="2016-09" db="EMBL/GenBank/DDBJ databases">
        <title>Lactic acid bacteria from MAP meat Genome sequencing and assembly.</title>
        <authorList>
            <person name="Behr J."/>
            <person name="Hilgarth M."/>
            <person name="Vogel R.F."/>
        </authorList>
    </citation>
    <scope>NUCLEOTIDE SEQUENCE [LARGE SCALE GENOMIC DNA]</scope>
    <source>
        <strain evidence="10 11">TMW21615</strain>
    </source>
</reference>
<dbReference type="Proteomes" id="UP001522462">
    <property type="component" value="Unassembled WGS sequence"/>
</dbReference>
<evidence type="ECO:0000256" key="2">
    <source>
        <dbReference type="ARBA" id="ARBA00004401"/>
    </source>
</evidence>
<dbReference type="RefSeq" id="WP_109835539.1">
    <property type="nucleotide sequence ID" value="NZ_CP017195.1"/>
</dbReference>
<dbReference type="AlphaFoldDB" id="A0A7L4WI92"/>
<sequence length="203" mass="22849">MKLKQNKKNEIKLEELPDAMTLSRVLGEVKYRERYLKTLKNTLFTLVTVAAVAVIMAMIWFPVLQIYGNSMTPSLSSGDTVVAIHTKNVSKGDMIAFYYNNKVLVKRVIATSGQWVNIDKDGTVRVDNKKIDETYLLKGEEAFGETNIELPYQVPDGKLFVMGDHRRISVDSRNTAVGTVSDEQLVGKLALRIWPLSRVKALN</sequence>
<accession>A0A7L4WI92</accession>
<dbReference type="Proteomes" id="UP000516280">
    <property type="component" value="Chromosome"/>
</dbReference>
<keyword evidence="7" id="KW-0472">Membrane</keyword>
<evidence type="ECO:0000256" key="1">
    <source>
        <dbReference type="ARBA" id="ARBA00000677"/>
    </source>
</evidence>
<dbReference type="GO" id="GO:0006465">
    <property type="term" value="P:signal peptide processing"/>
    <property type="evidence" value="ECO:0007669"/>
    <property type="project" value="InterPro"/>
</dbReference>
<reference evidence="9 12" key="3">
    <citation type="journal article" date="2022" name="Microbiol. Res.">
        <title>Comparative genome analysis, predicted lifestyle and antimicrobial strategies of Lactococcus carnosus and Lactococcus paracarnosus isolated from meat.</title>
        <authorList>
            <person name="Werum V."/>
            <person name="Ehrmann M."/>
            <person name="Vogel R."/>
            <person name="Hilgarth M."/>
        </authorList>
    </citation>
    <scope>NUCLEOTIDE SEQUENCE [LARGE SCALE GENOMIC DNA]</scope>
    <source>
        <strain evidence="9 12">TMW21897</strain>
    </source>
</reference>
<keyword evidence="7" id="KW-0812">Transmembrane</keyword>
<gene>
    <name evidence="9" type="primary">lepB</name>
    <name evidence="10" type="ORF">BHS01_04810</name>
    <name evidence="9" type="ORF">GYN19_00830</name>
</gene>
<evidence type="ECO:0000313" key="10">
    <source>
        <dbReference type="EMBL" id="QDJ29085.1"/>
    </source>
</evidence>
<dbReference type="NCBIfam" id="TIGR02227">
    <property type="entry name" value="sigpep_I_bact"/>
    <property type="match status" value="1"/>
</dbReference>
<dbReference type="SUPFAM" id="SSF51306">
    <property type="entry name" value="LexA/Signal peptidase"/>
    <property type="match status" value="1"/>
</dbReference>
<dbReference type="CDD" id="cd06530">
    <property type="entry name" value="S26_SPase_I"/>
    <property type="match status" value="1"/>
</dbReference>
<dbReference type="EC" id="3.4.21.89" evidence="4 7"/>
<comment type="subcellular location">
    <subcellularLocation>
        <location evidence="2">Cell membrane</location>
        <topology evidence="2">Single-pass type II membrane protein</topology>
    </subcellularLocation>
    <subcellularLocation>
        <location evidence="7">Membrane</location>
        <topology evidence="7">Single-pass type II membrane protein</topology>
    </subcellularLocation>
</comment>
<keyword evidence="7" id="KW-0645">Protease</keyword>
<dbReference type="InterPro" id="IPR000223">
    <property type="entry name" value="Pept_S26A_signal_pept_1"/>
</dbReference>
<dbReference type="PRINTS" id="PR00727">
    <property type="entry name" value="LEADERPTASE"/>
</dbReference>
<evidence type="ECO:0000313" key="9">
    <source>
        <dbReference type="EMBL" id="MCJ1976503.1"/>
    </source>
</evidence>
<evidence type="ECO:0000313" key="12">
    <source>
        <dbReference type="Proteomes" id="UP001522462"/>
    </source>
</evidence>
<proteinExistence type="inferred from homology"/>
<feature type="domain" description="Peptidase S26" evidence="8">
    <location>
        <begin position="41"/>
        <end position="194"/>
    </location>
</feature>
<comment type="similarity">
    <text evidence="3 7">Belongs to the peptidase S26 family.</text>
</comment>
<dbReference type="EMBL" id="CP017195">
    <property type="protein sequence ID" value="QDJ29085.1"/>
    <property type="molecule type" value="Genomic_DNA"/>
</dbReference>
<dbReference type="GO" id="GO:0009003">
    <property type="term" value="F:signal peptidase activity"/>
    <property type="evidence" value="ECO:0007669"/>
    <property type="project" value="UniProtKB-EC"/>
</dbReference>
<dbReference type="GO" id="GO:0005886">
    <property type="term" value="C:plasma membrane"/>
    <property type="evidence" value="ECO:0007669"/>
    <property type="project" value="UniProtKB-SubCell"/>
</dbReference>
<keyword evidence="7" id="KW-1133">Transmembrane helix</keyword>
<evidence type="ECO:0000256" key="7">
    <source>
        <dbReference type="RuleBase" id="RU362042"/>
    </source>
</evidence>
<dbReference type="PANTHER" id="PTHR43390:SF1">
    <property type="entry name" value="CHLOROPLAST PROCESSING PEPTIDASE"/>
    <property type="match status" value="1"/>
</dbReference>
<evidence type="ECO:0000259" key="8">
    <source>
        <dbReference type="Pfam" id="PF10502"/>
    </source>
</evidence>
<dbReference type="PROSITE" id="PS00761">
    <property type="entry name" value="SPASE_I_3"/>
    <property type="match status" value="1"/>
</dbReference>
<evidence type="ECO:0000313" key="11">
    <source>
        <dbReference type="Proteomes" id="UP000516280"/>
    </source>
</evidence>
<feature type="active site" evidence="6">
    <location>
        <position position="106"/>
    </location>
</feature>
<evidence type="ECO:0000256" key="6">
    <source>
        <dbReference type="PIRSR" id="PIRSR600223-1"/>
    </source>
</evidence>
<keyword evidence="12" id="KW-1185">Reference proteome</keyword>
<dbReference type="GO" id="GO:0004252">
    <property type="term" value="F:serine-type endopeptidase activity"/>
    <property type="evidence" value="ECO:0007669"/>
    <property type="project" value="InterPro"/>
</dbReference>
<name>A0A7L4WI92_9LACT</name>
<keyword evidence="5 7" id="KW-0378">Hydrolase</keyword>
<protein>
    <recommendedName>
        <fullName evidence="4 7">Signal peptidase I</fullName>
        <ecNumber evidence="4 7">3.4.21.89</ecNumber>
    </recommendedName>
</protein>
<dbReference type="InterPro" id="IPR036286">
    <property type="entry name" value="LexA/Signal_pep-like_sf"/>
</dbReference>
<dbReference type="InterPro" id="IPR019758">
    <property type="entry name" value="Pept_S26A_signal_pept_1_CS"/>
</dbReference>
<dbReference type="Gene3D" id="2.10.109.10">
    <property type="entry name" value="Umud Fragment, subunit A"/>
    <property type="match status" value="1"/>
</dbReference>
<dbReference type="PANTHER" id="PTHR43390">
    <property type="entry name" value="SIGNAL PEPTIDASE I"/>
    <property type="match status" value="1"/>
</dbReference>
<reference evidence="9" key="2">
    <citation type="submission" date="2020-01" db="EMBL/GenBank/DDBJ databases">
        <authorList>
            <person name="Hilgarth M."/>
            <person name="Vogel R.F."/>
        </authorList>
    </citation>
    <scope>NUCLEOTIDE SEQUENCE</scope>
    <source>
        <strain evidence="9">TMW21897</strain>
    </source>
</reference>
<dbReference type="EMBL" id="JAAEDA010000001">
    <property type="protein sequence ID" value="MCJ1976503.1"/>
    <property type="molecule type" value="Genomic_DNA"/>
</dbReference>
<feature type="active site" evidence="6">
    <location>
        <position position="70"/>
    </location>
</feature>
<organism evidence="10 11">
    <name type="scientific">Pseudolactococcus paracarnosus</name>
    <dbReference type="NCBI Taxonomy" id="2749962"/>
    <lineage>
        <taxon>Bacteria</taxon>
        <taxon>Bacillati</taxon>
        <taxon>Bacillota</taxon>
        <taxon>Bacilli</taxon>
        <taxon>Lactobacillales</taxon>
        <taxon>Streptococcaceae</taxon>
        <taxon>Pseudolactococcus</taxon>
    </lineage>
</organism>
<dbReference type="Pfam" id="PF10502">
    <property type="entry name" value="Peptidase_S26"/>
    <property type="match status" value="1"/>
</dbReference>
<dbReference type="InterPro" id="IPR019533">
    <property type="entry name" value="Peptidase_S26"/>
</dbReference>
<comment type="catalytic activity">
    <reaction evidence="1 7">
        <text>Cleavage of hydrophobic, N-terminal signal or leader sequences from secreted and periplasmic proteins.</text>
        <dbReference type="EC" id="3.4.21.89"/>
    </reaction>
</comment>
<dbReference type="KEGG" id="lpaa:BHS01_04810"/>
<evidence type="ECO:0000256" key="3">
    <source>
        <dbReference type="ARBA" id="ARBA00009370"/>
    </source>
</evidence>